<evidence type="ECO:0000256" key="10">
    <source>
        <dbReference type="ARBA" id="ARBA00023303"/>
    </source>
</evidence>
<feature type="transmembrane region" description="Helical" evidence="11">
    <location>
        <begin position="296"/>
        <end position="317"/>
    </location>
</feature>
<evidence type="ECO:0000256" key="5">
    <source>
        <dbReference type="ARBA" id="ARBA00022692"/>
    </source>
</evidence>
<evidence type="ECO:0000256" key="12">
    <source>
        <dbReference type="SAM" id="MobiDB-lite"/>
    </source>
</evidence>
<dbReference type="Pfam" id="PF02932">
    <property type="entry name" value="Neur_chan_memb"/>
    <property type="match status" value="1"/>
</dbReference>
<dbReference type="PROSITE" id="PS00236">
    <property type="entry name" value="NEUROTR_ION_CHANNEL"/>
    <property type="match status" value="1"/>
</dbReference>
<keyword evidence="3 11" id="KW-0813">Transport</keyword>
<feature type="chain" id="PRO_5041483407" evidence="11">
    <location>
        <begin position="17"/>
        <end position="1646"/>
    </location>
</feature>
<dbReference type="GO" id="GO:0004888">
    <property type="term" value="F:transmembrane signaling receptor activity"/>
    <property type="evidence" value="ECO:0007669"/>
    <property type="project" value="InterPro"/>
</dbReference>
<dbReference type="Proteomes" id="UP001175271">
    <property type="component" value="Unassembled WGS sequence"/>
</dbReference>
<dbReference type="Gene3D" id="2.60.40.3770">
    <property type="match status" value="1"/>
</dbReference>
<dbReference type="SUPFAM" id="SSF56672">
    <property type="entry name" value="DNA/RNA polymerases"/>
    <property type="match status" value="1"/>
</dbReference>
<feature type="transmembrane region" description="Helical" evidence="11">
    <location>
        <begin position="1268"/>
        <end position="1285"/>
    </location>
</feature>
<dbReference type="SUPFAM" id="SSF90112">
    <property type="entry name" value="Neurotransmitter-gated ion-channel transmembrane pore"/>
    <property type="match status" value="1"/>
</dbReference>
<dbReference type="Pfam" id="PF07245">
    <property type="entry name" value="Phlebovirus_G2"/>
    <property type="match status" value="1"/>
</dbReference>
<keyword evidence="8 11" id="KW-0406">Ion transport</keyword>
<dbReference type="FunFam" id="2.70.170.10:FF:000051">
    <property type="entry name" value="Ligand-Gated ion Channel"/>
    <property type="match status" value="1"/>
</dbReference>
<evidence type="ECO:0000256" key="7">
    <source>
        <dbReference type="ARBA" id="ARBA00022989"/>
    </source>
</evidence>
<dbReference type="PANTHER" id="PTHR18945">
    <property type="entry name" value="NEUROTRANSMITTER GATED ION CHANNEL"/>
    <property type="match status" value="1"/>
</dbReference>
<feature type="domain" description="Phlebovirus glycoprotein G2 fusion" evidence="15">
    <location>
        <begin position="1320"/>
        <end position="1455"/>
    </location>
</feature>
<feature type="region of interest" description="Disordered" evidence="12">
    <location>
        <begin position="401"/>
        <end position="465"/>
    </location>
</feature>
<dbReference type="PRINTS" id="PR00253">
    <property type="entry name" value="GABAARECEPTR"/>
</dbReference>
<evidence type="ECO:0000259" key="13">
    <source>
        <dbReference type="Pfam" id="PF02931"/>
    </source>
</evidence>
<keyword evidence="9 11" id="KW-0472">Membrane</keyword>
<keyword evidence="4" id="KW-1003">Cell membrane</keyword>
<comment type="subcellular location">
    <subcellularLocation>
        <location evidence="2">Cell membrane</location>
    </subcellularLocation>
    <subcellularLocation>
        <location evidence="1">Membrane</location>
        <topology evidence="1">Multi-pass membrane protein</topology>
    </subcellularLocation>
</comment>
<dbReference type="GO" id="GO:0005230">
    <property type="term" value="F:extracellular ligand-gated monoatomic ion channel activity"/>
    <property type="evidence" value="ECO:0007669"/>
    <property type="project" value="InterPro"/>
</dbReference>
<dbReference type="InterPro" id="IPR043502">
    <property type="entry name" value="DNA/RNA_pol_sf"/>
</dbReference>
<sequence length="1646" mass="184950">MRAVVLMALLLGWTHTYDTDLLSRLRNQTNRPPVVGNGPLDVHIGFYVESLGKFRSTEMSFDVDLYLYMSWRDFHLNNTSADYILVNDPKVKNHIWVPDLYFANARTAEFHDVTVPNFNLFITQDGTIAYSSRVTLNVACNLQLMHYPMDRQTCMIRLLSYAYIASQINVTWFSQSPVRYNPQIGLPEFLITGVDQSYCNGTYVYAITERSYKIDQFSCLEGNIHLSRSIGYHLVQSYIPTGLIVIISWVSFWIDRRAVPARVTLSFTTMLSLSTLGNGLRFGLPQVSYAKAIDYWFGFCLIFVFGSLLEFAIVNSYMRQSDKYEKLAQTMKKKQSIWNKNHKSDAETKPLAKNSTIYYKDHKIMHKQPDVHPNVRYTQSSNGGALSVIKLVDVKPEPIRTFSNGTPLPYRNRVSPEPPRTYSRPERKFARVPLTPNGNTSCHSDTDDDSPSSTETEATHFSTMRSERTNGFNTIGYSHFLQMGFLNSRKAQMIDKRSRVLFPALFTAFNASAAEKLIAEDHLQKLTRTVELISGYDSSWTQYIHSLAGSAAKTEEELHEAWLDKEDGFPVQVDAAHEAIDYITSKLREFERALFGATPSSPSPTVALSREPTPAPAPFSRSARLSDIPLETFDGNIKKWPEFWAMFSLIHDDPTVNAVVKLSELKRLLRGDAKLALEGLPLKKENYGVAVELLRTTYGSTEQLKTELYHELCSLPPVSDRADDLSRFVLKVKRICLQLESLGEDVNTTLTAQMVYGKLPTKVVVELISSKQSLATTAVASVEEVHTFVARETTEEVLQLGHATFVNPDTPEIASQYVAFLDSGSNRSFILPEVAEALKLRPKRHLTLVVNAFRSTTAQRFQVSGKDRSDELAVMVVDSTLEKFWSLETLGIRDDPVEKDDDVARRILREGIRKVGDRYEASLLWNTDNPQLPDNLELCMRRLQSVCGSLSKRPEGLRAYDKVLREHIADGTVAKHTSAVGHCLPHHAVYKAGKEEPRIVFDASAKPRKNAHSLNERLYRGPVSLPALAGIILRSRIPPTVCWADVKKAFHQILLREEDKQKAIGRKLLTADQFMTVLAQIEAIVNSRPLGYLYNDLESGQPVRPIDLITPGAQLGWPASDMEEGDETYLPPDADSSERVLAQAAAVSQALDRFWNMFSHEYLKSLRERYQRLHQDEGPRIAPQEGDICISWVAMFLGIVAIGVTYYLLSILIKLLTISCMCCYFAFRWARGMKNWCRKYCRRDKTETVSIQLASSKSRFLYRPANSIATKIMIVMIVTLLTTGADSCTDIVSLSGKTSECLQDRGGEVTCRFKESMELTIGNQTAETIENLVAGQRYGWNQLKVSLVTMDLSYSPVLNTHFVTDGARVAFHRPTDKIFVCETSGAARDFNCTLSESACTCNARDESVRCTCSAGQKHLLTNDVLPQLIKGVYIQPRGASLLAHFKEEAAAQLQITLDEFSASAMTSNTACEIEVFDFKGCYNCKTGAQMTYRCQSDFATAQADVRCGTNQFLALCTEQGSIGETWLSFGSRLVQETCTVSCPRRQTTFALEGRLNYIADTDASSLTLIDTLDTVRNVNGSIPWDQLFGSLSFLSSFNIFGKLWSSLSNVMNGIVLVVVIWMALYVRTIVTRIRSLYHVVVPKKVL</sequence>
<dbReference type="SUPFAM" id="SSF63712">
    <property type="entry name" value="Nicotinic receptor ligand binding domain-like"/>
    <property type="match status" value="1"/>
</dbReference>
<feature type="domain" description="Neurotransmitter-gated ion-channel ligand-binding" evidence="13">
    <location>
        <begin position="21"/>
        <end position="229"/>
    </location>
</feature>
<dbReference type="InterPro" id="IPR005312">
    <property type="entry name" value="DUF1759"/>
</dbReference>
<evidence type="ECO:0000313" key="17">
    <source>
        <dbReference type="Proteomes" id="UP001175271"/>
    </source>
</evidence>
<keyword evidence="7 11" id="KW-1133">Transmembrane helix</keyword>
<proteinExistence type="inferred from homology"/>
<feature type="transmembrane region" description="Helical" evidence="11">
    <location>
        <begin position="237"/>
        <end position="254"/>
    </location>
</feature>
<comment type="similarity">
    <text evidence="11">Belongs to the ligand-gated ion channel (TC 1.A.9) family.</text>
</comment>
<dbReference type="InterPro" id="IPR006028">
    <property type="entry name" value="GABAA/Glycine_rcpt"/>
</dbReference>
<dbReference type="CDD" id="cd19049">
    <property type="entry name" value="LGIC_TM_anion"/>
    <property type="match status" value="1"/>
</dbReference>
<name>A0AA39LLR4_9BILA</name>
<dbReference type="Gene3D" id="1.20.58.390">
    <property type="entry name" value="Neurotransmitter-gated ion-channel transmembrane domain"/>
    <property type="match status" value="1"/>
</dbReference>
<gene>
    <name evidence="16" type="ORF">QR680_016303</name>
</gene>
<comment type="caution">
    <text evidence="16">The sequence shown here is derived from an EMBL/GenBank/DDBJ whole genome shotgun (WGS) entry which is preliminary data.</text>
</comment>
<evidence type="ECO:0000256" key="1">
    <source>
        <dbReference type="ARBA" id="ARBA00004141"/>
    </source>
</evidence>
<accession>A0AA39LLR4</accession>
<dbReference type="InterPro" id="IPR036719">
    <property type="entry name" value="Neuro-gated_channel_TM_sf"/>
</dbReference>
<evidence type="ECO:0000256" key="9">
    <source>
        <dbReference type="ARBA" id="ARBA00023136"/>
    </source>
</evidence>
<feature type="signal peptide" evidence="11">
    <location>
        <begin position="1"/>
        <end position="16"/>
    </location>
</feature>
<dbReference type="Pfam" id="PF03564">
    <property type="entry name" value="DUF1759"/>
    <property type="match status" value="1"/>
</dbReference>
<dbReference type="InterPro" id="IPR036734">
    <property type="entry name" value="Neur_chan_lig-bd_sf"/>
</dbReference>
<evidence type="ECO:0000313" key="16">
    <source>
        <dbReference type="EMBL" id="KAK0402376.1"/>
    </source>
</evidence>
<dbReference type="InterPro" id="IPR009878">
    <property type="entry name" value="Phlebovirus_G2_fusion"/>
</dbReference>
<dbReference type="GO" id="GO:0005886">
    <property type="term" value="C:plasma membrane"/>
    <property type="evidence" value="ECO:0007669"/>
    <property type="project" value="UniProtKB-SubCell"/>
</dbReference>
<evidence type="ECO:0000256" key="2">
    <source>
        <dbReference type="ARBA" id="ARBA00004236"/>
    </source>
</evidence>
<dbReference type="EMBL" id="JAUCMV010000004">
    <property type="protein sequence ID" value="KAK0402376.1"/>
    <property type="molecule type" value="Genomic_DNA"/>
</dbReference>
<evidence type="ECO:0000259" key="14">
    <source>
        <dbReference type="Pfam" id="PF02932"/>
    </source>
</evidence>
<dbReference type="Gene3D" id="2.70.170.10">
    <property type="entry name" value="Neurotransmitter-gated ion-channel ligand-binding domain"/>
    <property type="match status" value="1"/>
</dbReference>
<evidence type="ECO:0000256" key="4">
    <source>
        <dbReference type="ARBA" id="ARBA00022475"/>
    </source>
</evidence>
<evidence type="ECO:0000259" key="15">
    <source>
        <dbReference type="Pfam" id="PF07245"/>
    </source>
</evidence>
<keyword evidence="17" id="KW-1185">Reference proteome</keyword>
<dbReference type="InterPro" id="IPR006202">
    <property type="entry name" value="Neur_chan_lig-bd"/>
</dbReference>
<dbReference type="InterPro" id="IPR018000">
    <property type="entry name" value="Neurotransmitter_ion_chnl_CS"/>
</dbReference>
<dbReference type="InterPro" id="IPR038050">
    <property type="entry name" value="Neuro_actylchol_rec"/>
</dbReference>
<dbReference type="InterPro" id="IPR006201">
    <property type="entry name" value="Neur_channel"/>
</dbReference>
<feature type="transmembrane region" description="Helical" evidence="11">
    <location>
        <begin position="1212"/>
        <end position="1230"/>
    </location>
</feature>
<feature type="transmembrane region" description="Helical" evidence="11">
    <location>
        <begin position="1603"/>
        <end position="1626"/>
    </location>
</feature>
<keyword evidence="6 11" id="KW-0732">Signal</keyword>
<feature type="domain" description="Neurotransmitter-gated ion-channel transmembrane" evidence="14">
    <location>
        <begin position="238"/>
        <end position="511"/>
    </location>
</feature>
<organism evidence="16 17">
    <name type="scientific">Steinernema hermaphroditum</name>
    <dbReference type="NCBI Taxonomy" id="289476"/>
    <lineage>
        <taxon>Eukaryota</taxon>
        <taxon>Metazoa</taxon>
        <taxon>Ecdysozoa</taxon>
        <taxon>Nematoda</taxon>
        <taxon>Chromadorea</taxon>
        <taxon>Rhabditida</taxon>
        <taxon>Tylenchina</taxon>
        <taxon>Panagrolaimomorpha</taxon>
        <taxon>Strongyloidoidea</taxon>
        <taxon>Steinernematidae</taxon>
        <taxon>Steinernema</taxon>
    </lineage>
</organism>
<dbReference type="NCBIfam" id="TIGR00860">
    <property type="entry name" value="LIC"/>
    <property type="match status" value="1"/>
</dbReference>
<dbReference type="Pfam" id="PF02931">
    <property type="entry name" value="Neur_chan_LBD"/>
    <property type="match status" value="1"/>
</dbReference>
<dbReference type="CDD" id="cd18987">
    <property type="entry name" value="LGIC_ECD_anion"/>
    <property type="match status" value="1"/>
</dbReference>
<keyword evidence="10 11" id="KW-0407">Ion channel</keyword>
<evidence type="ECO:0000256" key="6">
    <source>
        <dbReference type="ARBA" id="ARBA00022729"/>
    </source>
</evidence>
<evidence type="ECO:0000256" key="3">
    <source>
        <dbReference type="ARBA" id="ARBA00022448"/>
    </source>
</evidence>
<dbReference type="PRINTS" id="PR00252">
    <property type="entry name" value="NRIONCHANNEL"/>
</dbReference>
<reference evidence="16" key="1">
    <citation type="submission" date="2023-06" db="EMBL/GenBank/DDBJ databases">
        <title>Genomic analysis of the entomopathogenic nematode Steinernema hermaphroditum.</title>
        <authorList>
            <person name="Schwarz E.M."/>
            <person name="Heppert J.K."/>
            <person name="Baniya A."/>
            <person name="Schwartz H.T."/>
            <person name="Tan C.-H."/>
            <person name="Antoshechkin I."/>
            <person name="Sternberg P.W."/>
            <person name="Goodrich-Blair H."/>
            <person name="Dillman A.R."/>
        </authorList>
    </citation>
    <scope>NUCLEOTIDE SEQUENCE</scope>
    <source>
        <strain evidence="16">PS9179</strain>
        <tissue evidence="16">Whole animal</tissue>
    </source>
</reference>
<dbReference type="InterPro" id="IPR006029">
    <property type="entry name" value="Neurotrans-gated_channel_TM"/>
</dbReference>
<protein>
    <submittedName>
        <fullName evidence="16">Uncharacterized protein</fullName>
    </submittedName>
</protein>
<evidence type="ECO:0000256" key="8">
    <source>
        <dbReference type="ARBA" id="ARBA00023065"/>
    </source>
</evidence>
<feature type="region of interest" description="Disordered" evidence="12">
    <location>
        <begin position="600"/>
        <end position="620"/>
    </location>
</feature>
<evidence type="ECO:0000256" key="11">
    <source>
        <dbReference type="RuleBase" id="RU000687"/>
    </source>
</evidence>
<keyword evidence="5 11" id="KW-0812">Transmembrane</keyword>